<dbReference type="CDD" id="cd00165">
    <property type="entry name" value="S4"/>
    <property type="match status" value="1"/>
</dbReference>
<keyword evidence="2 4" id="KW-0694">RNA-binding</keyword>
<feature type="region of interest" description="Disordered" evidence="5">
    <location>
        <begin position="109"/>
        <end position="132"/>
    </location>
</feature>
<feature type="domain" description="RNA-binding S4" evidence="6">
    <location>
        <begin position="9"/>
        <end position="75"/>
    </location>
</feature>
<dbReference type="Proteomes" id="UP000266091">
    <property type="component" value="Unassembled WGS sequence"/>
</dbReference>
<evidence type="ECO:0000256" key="3">
    <source>
        <dbReference type="ARBA" id="ARBA00023125"/>
    </source>
</evidence>
<keyword evidence="3" id="KW-0238">DNA-binding</keyword>
<comment type="similarity">
    <text evidence="1">Belongs to the HSP15 family.</text>
</comment>
<dbReference type="InterPro" id="IPR002942">
    <property type="entry name" value="S4_RNA-bd"/>
</dbReference>
<dbReference type="SUPFAM" id="SSF55174">
    <property type="entry name" value="Alpha-L RNA-binding motif"/>
    <property type="match status" value="1"/>
</dbReference>
<evidence type="ECO:0000256" key="1">
    <source>
        <dbReference type="ARBA" id="ARBA00008396"/>
    </source>
</evidence>
<dbReference type="PROSITE" id="PS50889">
    <property type="entry name" value="S4"/>
    <property type="match status" value="1"/>
</dbReference>
<reference evidence="7 8" key="1">
    <citation type="journal article" date="2018" name="Int. J. Syst. Evol. Microbiol.">
        <title>Mesosutterella multiformis gen. nov., sp. nov., a member of the family Sutterellaceae and Sutterella megalosphaeroides sp. nov., isolated from human faeces.</title>
        <authorList>
            <person name="Sakamoto M."/>
            <person name="Ikeyama N."/>
            <person name="Kunihiro T."/>
            <person name="Iino T."/>
            <person name="Yuki M."/>
            <person name="Ohkuma M."/>
        </authorList>
    </citation>
    <scope>NUCLEOTIDE SEQUENCE [LARGE SCALE GENOMIC DNA]</scope>
    <source>
        <strain evidence="7 8">4NBBH2</strain>
    </source>
</reference>
<protein>
    <submittedName>
        <fullName evidence="7">RNA-binding protein S4</fullName>
    </submittedName>
</protein>
<dbReference type="GO" id="GO:0043023">
    <property type="term" value="F:ribosomal large subunit binding"/>
    <property type="evidence" value="ECO:0007669"/>
    <property type="project" value="InterPro"/>
</dbReference>
<evidence type="ECO:0000256" key="2">
    <source>
        <dbReference type="ARBA" id="ARBA00022884"/>
    </source>
</evidence>
<name>A0A388SCM7_9BURK</name>
<dbReference type="EMBL" id="BGZJ01000001">
    <property type="protein sequence ID" value="GBO93170.1"/>
    <property type="molecule type" value="Genomic_DNA"/>
</dbReference>
<feature type="compositionally biased region" description="Basic residues" evidence="5">
    <location>
        <begin position="121"/>
        <end position="132"/>
    </location>
</feature>
<dbReference type="GO" id="GO:0034605">
    <property type="term" value="P:cellular response to heat"/>
    <property type="evidence" value="ECO:0007669"/>
    <property type="project" value="InterPro"/>
</dbReference>
<comment type="caution">
    <text evidence="7">The sequence shown here is derived from an EMBL/GenBank/DDBJ whole genome shotgun (WGS) entry which is preliminary data.</text>
</comment>
<dbReference type="GO" id="GO:0003677">
    <property type="term" value="F:DNA binding"/>
    <property type="evidence" value="ECO:0007669"/>
    <property type="project" value="UniProtKB-KW"/>
</dbReference>
<dbReference type="InterPro" id="IPR025708">
    <property type="entry name" value="HSP15"/>
</dbReference>
<dbReference type="SMART" id="SM00363">
    <property type="entry name" value="S4"/>
    <property type="match status" value="1"/>
</dbReference>
<sequence>MDQSENSTVRIDKWLWAARFFKTRSLAQEALELGRVRENGDRIKPSRQLRTGELLSVTRGEDTMEVLVTGLSDKRGSATDAAKLYEETESSKALRRSRKDILKLAAEPAGSIRGGRPTKREGRKLRNFRNSF</sequence>
<accession>A0A388SCM7</accession>
<dbReference type="PIRSF" id="PIRSF016821">
    <property type="entry name" value="HSP15"/>
    <property type="match status" value="1"/>
</dbReference>
<dbReference type="RefSeq" id="WP_116269613.1">
    <property type="nucleotide sequence ID" value="NZ_BGZJ01000001.1"/>
</dbReference>
<evidence type="ECO:0000259" key="6">
    <source>
        <dbReference type="SMART" id="SM00363"/>
    </source>
</evidence>
<keyword evidence="8" id="KW-1185">Reference proteome</keyword>
<evidence type="ECO:0000256" key="5">
    <source>
        <dbReference type="SAM" id="MobiDB-lite"/>
    </source>
</evidence>
<dbReference type="GO" id="GO:0003727">
    <property type="term" value="F:single-stranded RNA binding"/>
    <property type="evidence" value="ECO:0007669"/>
    <property type="project" value="InterPro"/>
</dbReference>
<gene>
    <name evidence="7" type="ORF">MESMUL_05240</name>
</gene>
<dbReference type="InterPro" id="IPR036986">
    <property type="entry name" value="S4_RNA-bd_sf"/>
</dbReference>
<evidence type="ECO:0000313" key="7">
    <source>
        <dbReference type="EMBL" id="GBO93170.1"/>
    </source>
</evidence>
<dbReference type="Gene3D" id="3.10.290.10">
    <property type="entry name" value="RNA-binding S4 domain"/>
    <property type="match status" value="1"/>
</dbReference>
<organism evidence="7 8">
    <name type="scientific">Mesosutterella multiformis</name>
    <dbReference type="NCBI Taxonomy" id="2259133"/>
    <lineage>
        <taxon>Bacteria</taxon>
        <taxon>Pseudomonadati</taxon>
        <taxon>Pseudomonadota</taxon>
        <taxon>Betaproteobacteria</taxon>
        <taxon>Burkholderiales</taxon>
        <taxon>Sutterellaceae</taxon>
        <taxon>Mesosutterella</taxon>
    </lineage>
</organism>
<dbReference type="Pfam" id="PF01479">
    <property type="entry name" value="S4"/>
    <property type="match status" value="1"/>
</dbReference>
<evidence type="ECO:0000313" key="8">
    <source>
        <dbReference type="Proteomes" id="UP000266091"/>
    </source>
</evidence>
<dbReference type="OrthoDB" id="9797176at2"/>
<proteinExistence type="inferred from homology"/>
<dbReference type="AlphaFoldDB" id="A0A388SCM7"/>
<evidence type="ECO:0000256" key="4">
    <source>
        <dbReference type="PROSITE-ProRule" id="PRU00182"/>
    </source>
</evidence>